<dbReference type="Gene3D" id="1.10.10.60">
    <property type="entry name" value="Homeodomain-like"/>
    <property type="match status" value="1"/>
</dbReference>
<dbReference type="AlphaFoldDB" id="A0A6N8L3X0"/>
<keyword evidence="6" id="KW-1185">Reference proteome</keyword>
<feature type="domain" description="HTH araC/xylS-type" evidence="4">
    <location>
        <begin position="205"/>
        <end position="302"/>
    </location>
</feature>
<dbReference type="PROSITE" id="PS01124">
    <property type="entry name" value="HTH_ARAC_FAMILY_2"/>
    <property type="match status" value="1"/>
</dbReference>
<comment type="caution">
    <text evidence="5">The sequence shown here is derived from an EMBL/GenBank/DDBJ whole genome shotgun (WGS) entry which is preliminary data.</text>
</comment>
<dbReference type="Proteomes" id="UP000435036">
    <property type="component" value="Unassembled WGS sequence"/>
</dbReference>
<dbReference type="PANTHER" id="PTHR43280">
    <property type="entry name" value="ARAC-FAMILY TRANSCRIPTIONAL REGULATOR"/>
    <property type="match status" value="1"/>
</dbReference>
<dbReference type="EMBL" id="WSQA01000020">
    <property type="protein sequence ID" value="MVZ64066.1"/>
    <property type="molecule type" value="Genomic_DNA"/>
</dbReference>
<evidence type="ECO:0000313" key="5">
    <source>
        <dbReference type="EMBL" id="MVZ64066.1"/>
    </source>
</evidence>
<proteinExistence type="predicted"/>
<name>A0A6N8L3X0_9SPHI</name>
<evidence type="ECO:0000256" key="3">
    <source>
        <dbReference type="ARBA" id="ARBA00023163"/>
    </source>
</evidence>
<dbReference type="SMART" id="SM00342">
    <property type="entry name" value="HTH_ARAC"/>
    <property type="match status" value="1"/>
</dbReference>
<accession>A0A6N8L3X0</accession>
<evidence type="ECO:0000313" key="6">
    <source>
        <dbReference type="Proteomes" id="UP000435036"/>
    </source>
</evidence>
<dbReference type="PANTHER" id="PTHR43280:SF2">
    <property type="entry name" value="HTH-TYPE TRANSCRIPTIONAL REGULATOR EXSA"/>
    <property type="match status" value="1"/>
</dbReference>
<dbReference type="GO" id="GO:0003700">
    <property type="term" value="F:DNA-binding transcription factor activity"/>
    <property type="evidence" value="ECO:0007669"/>
    <property type="project" value="InterPro"/>
</dbReference>
<dbReference type="PROSITE" id="PS00041">
    <property type="entry name" value="HTH_ARAC_FAMILY_1"/>
    <property type="match status" value="1"/>
</dbReference>
<gene>
    <name evidence="5" type="ORF">GQF63_18735</name>
</gene>
<sequence>MSGKNLIQELPFSKENEINTLVENRRAFTLENFELNVYETYQASSLVPLKFDDMVIINMLKGKKIMHVNEVPAFEYYPGETIVLPASKPMHIDFPEAALLDPTQCTALVISSDKVNRTLNYLNEYYPKENNRLQWNFAWDNIHFANTSEISAISNKLFASMTSDDPLKDVLADLLFKELLVRIIQQQQFAQLRIDKPTAQNQPIIHLKKYIANHISDKLTVDQLSQYMNMSKASLFRMFKEELGISPMELVIQERIYKAKEMLKTKLSVKEVCYACGFSDVNYFVRTFRKREGMTPGHYQRRQEASAS</sequence>
<evidence type="ECO:0000256" key="2">
    <source>
        <dbReference type="ARBA" id="ARBA00023125"/>
    </source>
</evidence>
<dbReference type="InterPro" id="IPR009594">
    <property type="entry name" value="Tscrpt_reg_HTH_AraC_N"/>
</dbReference>
<dbReference type="InterPro" id="IPR018060">
    <property type="entry name" value="HTH_AraC"/>
</dbReference>
<dbReference type="Pfam" id="PF12833">
    <property type="entry name" value="HTH_18"/>
    <property type="match status" value="1"/>
</dbReference>
<dbReference type="PRINTS" id="PR00032">
    <property type="entry name" value="HTHARAC"/>
</dbReference>
<organism evidence="5 6">
    <name type="scientific">Sphingobacterium humi</name>
    <dbReference type="NCBI Taxonomy" id="1796905"/>
    <lineage>
        <taxon>Bacteria</taxon>
        <taxon>Pseudomonadati</taxon>
        <taxon>Bacteroidota</taxon>
        <taxon>Sphingobacteriia</taxon>
        <taxon>Sphingobacteriales</taxon>
        <taxon>Sphingobacteriaceae</taxon>
        <taxon>Sphingobacterium</taxon>
    </lineage>
</organism>
<keyword evidence="2" id="KW-0238">DNA-binding</keyword>
<dbReference type="InterPro" id="IPR009057">
    <property type="entry name" value="Homeodomain-like_sf"/>
</dbReference>
<dbReference type="OrthoDB" id="9779074at2"/>
<dbReference type="SUPFAM" id="SSF46689">
    <property type="entry name" value="Homeodomain-like"/>
    <property type="match status" value="2"/>
</dbReference>
<dbReference type="RefSeq" id="WP_160370784.1">
    <property type="nucleotide sequence ID" value="NZ_WSQA01000020.1"/>
</dbReference>
<evidence type="ECO:0000259" key="4">
    <source>
        <dbReference type="PROSITE" id="PS01124"/>
    </source>
</evidence>
<dbReference type="InterPro" id="IPR018062">
    <property type="entry name" value="HTH_AraC-typ_CS"/>
</dbReference>
<dbReference type="Pfam" id="PF06719">
    <property type="entry name" value="AraC_N"/>
    <property type="match status" value="1"/>
</dbReference>
<keyword evidence="1" id="KW-0805">Transcription regulation</keyword>
<keyword evidence="3" id="KW-0804">Transcription</keyword>
<dbReference type="InterPro" id="IPR020449">
    <property type="entry name" value="Tscrpt_reg_AraC-type_HTH"/>
</dbReference>
<reference evidence="5 6" key="1">
    <citation type="submission" date="2019-12" db="EMBL/GenBank/DDBJ databases">
        <authorList>
            <person name="Dong K."/>
        </authorList>
    </citation>
    <scope>NUCLEOTIDE SEQUENCE [LARGE SCALE GENOMIC DNA]</scope>
    <source>
        <strain evidence="5 6">JCM 31225</strain>
    </source>
</reference>
<dbReference type="GO" id="GO:0043565">
    <property type="term" value="F:sequence-specific DNA binding"/>
    <property type="evidence" value="ECO:0007669"/>
    <property type="project" value="InterPro"/>
</dbReference>
<evidence type="ECO:0000256" key="1">
    <source>
        <dbReference type="ARBA" id="ARBA00023015"/>
    </source>
</evidence>
<protein>
    <submittedName>
        <fullName evidence="5">Helix-turn-helix domain-containing protein</fullName>
    </submittedName>
</protein>